<feature type="compositionally biased region" description="Polar residues" evidence="1">
    <location>
        <begin position="308"/>
        <end position="332"/>
    </location>
</feature>
<evidence type="ECO:0000256" key="2">
    <source>
        <dbReference type="SAM" id="Phobius"/>
    </source>
</evidence>
<feature type="transmembrane region" description="Helical" evidence="2">
    <location>
        <begin position="266"/>
        <end position="289"/>
    </location>
</feature>
<name>A0A8K0A6X2_BRALA</name>
<accession>A0A8K0A6X2</accession>
<keyword evidence="2" id="KW-0472">Membrane</keyword>
<evidence type="ECO:0000256" key="1">
    <source>
        <dbReference type="SAM" id="MobiDB-lite"/>
    </source>
</evidence>
<feature type="region of interest" description="Disordered" evidence="1">
    <location>
        <begin position="306"/>
        <end position="332"/>
    </location>
</feature>
<gene>
    <name evidence="3" type="primary">Hypp4330</name>
    <name evidence="3" type="ORF">BLAG_LOCUS22707</name>
</gene>
<dbReference type="Proteomes" id="UP000838412">
    <property type="component" value="Chromosome 7"/>
</dbReference>
<keyword evidence="2" id="KW-0812">Transmembrane</keyword>
<keyword evidence="2" id="KW-1133">Transmembrane helix</keyword>
<proteinExistence type="predicted"/>
<dbReference type="AlphaFoldDB" id="A0A8K0A6X2"/>
<reference evidence="3" key="1">
    <citation type="submission" date="2022-01" db="EMBL/GenBank/DDBJ databases">
        <authorList>
            <person name="Braso-Vives M."/>
        </authorList>
    </citation>
    <scope>NUCLEOTIDE SEQUENCE</scope>
</reference>
<keyword evidence="4" id="KW-1185">Reference proteome</keyword>
<evidence type="ECO:0000313" key="4">
    <source>
        <dbReference type="Proteomes" id="UP000838412"/>
    </source>
</evidence>
<sequence length="415" mass="45798">MYFDMIPARLPCHYPLGMGGKDLFSIPTEDLPCPSPVVKITQDVEDDLQFRCQATWEEESSIFWILPDNTTILLPGLGEVERKINLTSQHLNISYEHSISACGWTWVTSSSVTTSCSNGQTAPNYAIRTVSVLVVDEELVREWKGMSISCGVKSFSGNVVAEMPLGATLLSHKSESQVKSASPGPTSSPLTFSHDTITTSTYYSSEVLADNASEALFDIIGTNKGTLTSDESSTPAPLVVTNSTSPVYTDDFVILLPSENNKRLSLSYYIVSALCTVPFAFISAACIYLQSRRYAYTEEERITEQKSCHQANSDTLSENESDNSIKTTMNDPYYSTINDNSVNTTMNDPCYSTIKDQPENEQVNPYGVAKTCSRYDCAEKRSCDVRENSIETPGPRSQQCNCYDQMSGEYTALKP</sequence>
<evidence type="ECO:0000313" key="3">
    <source>
        <dbReference type="EMBL" id="CAH1270416.1"/>
    </source>
</evidence>
<dbReference type="EMBL" id="OV696692">
    <property type="protein sequence ID" value="CAH1270416.1"/>
    <property type="molecule type" value="Genomic_DNA"/>
</dbReference>
<dbReference type="OrthoDB" id="10078811at2759"/>
<organism evidence="3 4">
    <name type="scientific">Branchiostoma lanceolatum</name>
    <name type="common">Common lancelet</name>
    <name type="synonym">Amphioxus lanceolatum</name>
    <dbReference type="NCBI Taxonomy" id="7740"/>
    <lineage>
        <taxon>Eukaryota</taxon>
        <taxon>Metazoa</taxon>
        <taxon>Chordata</taxon>
        <taxon>Cephalochordata</taxon>
        <taxon>Leptocardii</taxon>
        <taxon>Amphioxiformes</taxon>
        <taxon>Branchiostomatidae</taxon>
        <taxon>Branchiostoma</taxon>
    </lineage>
</organism>
<protein>
    <submittedName>
        <fullName evidence="3">Hypp4330 protein</fullName>
    </submittedName>
</protein>